<protein>
    <submittedName>
        <fullName evidence="1">Uncharacterized protein</fullName>
    </submittedName>
</protein>
<dbReference type="Proteomes" id="UP001159363">
    <property type="component" value="Chromosome 2"/>
</dbReference>
<evidence type="ECO:0000313" key="1">
    <source>
        <dbReference type="EMBL" id="KAJ8891994.1"/>
    </source>
</evidence>
<dbReference type="EMBL" id="JARBHB010000002">
    <property type="protein sequence ID" value="KAJ8891994.1"/>
    <property type="molecule type" value="Genomic_DNA"/>
</dbReference>
<proteinExistence type="predicted"/>
<accession>A0ABQ9I5Q7</accession>
<gene>
    <name evidence="1" type="ORF">PR048_004559</name>
</gene>
<name>A0ABQ9I5Q7_9NEOP</name>
<sequence length="293" mass="33516">MDHAMDCGKLHHYNTQQTTNTKHGTNCRTFRASGFSCLRDLYQPWNFLLLLMLVRYRSRPQNPLLDRGHDLDYLSQEFLATYAGSQELATSSSCCNVGHNSTQRHDELILLGVGRRHVAALNSTYIRVGVRKKQGRVAAGLTPASMRSMTGGRRDDFHSRLPMMEPREAQNWLCSCIWLRRRYSSDCILPMCSCWLLHSSCSWWYFCFTPSHSACSTSIAAQTTLYPPTCFSYRLEHLPLTKANRDSWQGHPEFLYMGIVPYCASGQLVFSGISHFPCLYFPVLLHTHLVSYP</sequence>
<keyword evidence="2" id="KW-1185">Reference proteome</keyword>
<evidence type="ECO:0000313" key="2">
    <source>
        <dbReference type="Proteomes" id="UP001159363"/>
    </source>
</evidence>
<organism evidence="1 2">
    <name type="scientific">Dryococelus australis</name>
    <dbReference type="NCBI Taxonomy" id="614101"/>
    <lineage>
        <taxon>Eukaryota</taxon>
        <taxon>Metazoa</taxon>
        <taxon>Ecdysozoa</taxon>
        <taxon>Arthropoda</taxon>
        <taxon>Hexapoda</taxon>
        <taxon>Insecta</taxon>
        <taxon>Pterygota</taxon>
        <taxon>Neoptera</taxon>
        <taxon>Polyneoptera</taxon>
        <taxon>Phasmatodea</taxon>
        <taxon>Verophasmatodea</taxon>
        <taxon>Anareolatae</taxon>
        <taxon>Phasmatidae</taxon>
        <taxon>Eurycanthinae</taxon>
        <taxon>Dryococelus</taxon>
    </lineage>
</organism>
<comment type="caution">
    <text evidence="1">The sequence shown here is derived from an EMBL/GenBank/DDBJ whole genome shotgun (WGS) entry which is preliminary data.</text>
</comment>
<reference evidence="1 2" key="1">
    <citation type="submission" date="2023-02" db="EMBL/GenBank/DDBJ databases">
        <title>LHISI_Scaffold_Assembly.</title>
        <authorList>
            <person name="Stuart O.P."/>
            <person name="Cleave R."/>
            <person name="Magrath M.J.L."/>
            <person name="Mikheyev A.S."/>
        </authorList>
    </citation>
    <scope>NUCLEOTIDE SEQUENCE [LARGE SCALE GENOMIC DNA]</scope>
    <source>
        <strain evidence="1">Daus_M_001</strain>
        <tissue evidence="1">Leg muscle</tissue>
    </source>
</reference>